<evidence type="ECO:0000256" key="1">
    <source>
        <dbReference type="ARBA" id="ARBA00010577"/>
    </source>
</evidence>
<evidence type="ECO:0000256" key="3">
    <source>
        <dbReference type="ARBA" id="ARBA00022795"/>
    </source>
</evidence>
<evidence type="ECO:0000313" key="7">
    <source>
        <dbReference type="Proteomes" id="UP000007013"/>
    </source>
</evidence>
<gene>
    <name evidence="6" type="ordered locus">Oter_0415</name>
</gene>
<feature type="region of interest" description="Disordered" evidence="5">
    <location>
        <begin position="1"/>
        <end position="32"/>
    </location>
</feature>
<keyword evidence="7" id="KW-1185">Reference proteome</keyword>
<accession>B1ZR38</accession>
<dbReference type="InterPro" id="IPR005648">
    <property type="entry name" value="FlgD"/>
</dbReference>
<proteinExistence type="inferred from homology"/>
<organism evidence="6 7">
    <name type="scientific">Opitutus terrae (strain DSM 11246 / JCM 15787 / PB90-1)</name>
    <dbReference type="NCBI Taxonomy" id="452637"/>
    <lineage>
        <taxon>Bacteria</taxon>
        <taxon>Pseudomonadati</taxon>
        <taxon>Verrucomicrobiota</taxon>
        <taxon>Opitutia</taxon>
        <taxon>Opitutales</taxon>
        <taxon>Opitutaceae</taxon>
        <taxon>Opitutus</taxon>
    </lineage>
</organism>
<dbReference type="RefSeq" id="WP_012373243.1">
    <property type="nucleotide sequence ID" value="NC_010571.1"/>
</dbReference>
<evidence type="ECO:0000256" key="2">
    <source>
        <dbReference type="ARBA" id="ARBA00016013"/>
    </source>
</evidence>
<keyword evidence="6" id="KW-0282">Flagellum</keyword>
<comment type="function">
    <text evidence="4">Required for flagellar hook formation. May act as a scaffolding protein.</text>
</comment>
<reference evidence="6 7" key="1">
    <citation type="journal article" date="2011" name="J. Bacteriol.">
        <title>Genome sequence of the verrucomicrobium Opitutus terrae PB90-1, an abundant inhabitant of rice paddy soil ecosystems.</title>
        <authorList>
            <person name="van Passel M.W."/>
            <person name="Kant R."/>
            <person name="Palva A."/>
            <person name="Copeland A."/>
            <person name="Lucas S."/>
            <person name="Lapidus A."/>
            <person name="Glavina del Rio T."/>
            <person name="Pitluck S."/>
            <person name="Goltsman E."/>
            <person name="Clum A."/>
            <person name="Sun H."/>
            <person name="Schmutz J."/>
            <person name="Larimer F.W."/>
            <person name="Land M.L."/>
            <person name="Hauser L."/>
            <person name="Kyrpides N."/>
            <person name="Mikhailova N."/>
            <person name="Richardson P.P."/>
            <person name="Janssen P.H."/>
            <person name="de Vos W.M."/>
            <person name="Smidt H."/>
        </authorList>
    </citation>
    <scope>NUCLEOTIDE SEQUENCE [LARGE SCALE GENOMIC DNA]</scope>
    <source>
        <strain evidence="7">DSM 11246 / JCM 15787 / PB90-1</strain>
    </source>
</reference>
<dbReference type="eggNOG" id="COG1843">
    <property type="taxonomic scope" value="Bacteria"/>
</dbReference>
<feature type="compositionally biased region" description="Polar residues" evidence="5">
    <location>
        <begin position="1"/>
        <end position="11"/>
    </location>
</feature>
<evidence type="ECO:0000313" key="6">
    <source>
        <dbReference type="EMBL" id="ACB73705.1"/>
    </source>
</evidence>
<dbReference type="HOGENOM" id="CLU_047535_1_0_0"/>
<dbReference type="STRING" id="452637.Oter_0415"/>
<keyword evidence="6" id="KW-0966">Cell projection</keyword>
<dbReference type="GO" id="GO:0044781">
    <property type="term" value="P:bacterial-type flagellum organization"/>
    <property type="evidence" value="ECO:0007669"/>
    <property type="project" value="UniProtKB-KW"/>
</dbReference>
<comment type="similarity">
    <text evidence="1">Belongs to the FlgD family.</text>
</comment>
<dbReference type="Proteomes" id="UP000007013">
    <property type="component" value="Chromosome"/>
</dbReference>
<dbReference type="AlphaFoldDB" id="B1ZR38"/>
<dbReference type="OrthoDB" id="280334at2"/>
<evidence type="ECO:0000256" key="5">
    <source>
        <dbReference type="SAM" id="MobiDB-lite"/>
    </source>
</evidence>
<keyword evidence="3" id="KW-1005">Bacterial flagellum biogenesis</keyword>
<dbReference type="KEGG" id="ote:Oter_0415"/>
<keyword evidence="6" id="KW-0969">Cilium</keyword>
<protein>
    <recommendedName>
        <fullName evidence="2">Basal-body rod modification protein FlgD</fullName>
    </recommendedName>
</protein>
<sequence length="155" mass="16489">MQVTSATSTERTYAAATEGNSGTNTPAPKKTTLDQNDFLKLLTVQFQQQDPMSPMEDTEFIAQMAQFTALDQSKALLTQMKQFSTMQDAATANSYIGRQVTFADENGATATGVVSGVEITDGAPRLVVGDLTYALSAVRLVEPAPTPSDSTTTNP</sequence>
<dbReference type="EMBL" id="CP001032">
    <property type="protein sequence ID" value="ACB73705.1"/>
    <property type="molecule type" value="Genomic_DNA"/>
</dbReference>
<name>B1ZR38_OPITP</name>
<evidence type="ECO:0000256" key="4">
    <source>
        <dbReference type="ARBA" id="ARBA00024746"/>
    </source>
</evidence>
<dbReference type="Pfam" id="PF03963">
    <property type="entry name" value="FlgD"/>
    <property type="match status" value="1"/>
</dbReference>